<evidence type="ECO:0000256" key="2">
    <source>
        <dbReference type="ARBA" id="ARBA00007324"/>
    </source>
</evidence>
<dbReference type="InterPro" id="IPR009582">
    <property type="entry name" value="Spc2/SPCS2"/>
</dbReference>
<keyword evidence="4 10" id="KW-0812">Transmembrane</keyword>
<feature type="region of interest" description="Disordered" evidence="9">
    <location>
        <begin position="183"/>
        <end position="223"/>
    </location>
</feature>
<dbReference type="GO" id="GO:0045047">
    <property type="term" value="P:protein targeting to ER"/>
    <property type="evidence" value="ECO:0007669"/>
    <property type="project" value="TreeGrafter"/>
</dbReference>
<evidence type="ECO:0000256" key="1">
    <source>
        <dbReference type="ARBA" id="ARBA00004477"/>
    </source>
</evidence>
<name>A0AAN7TPA2_9PEZI</name>
<feature type="transmembrane region" description="Helical" evidence="10">
    <location>
        <begin position="70"/>
        <end position="90"/>
    </location>
</feature>
<gene>
    <name evidence="11" type="ORF">LTR62_005028</name>
</gene>
<evidence type="ECO:0000256" key="4">
    <source>
        <dbReference type="ARBA" id="ARBA00022692"/>
    </source>
</evidence>
<keyword evidence="5" id="KW-0256">Endoplasmic reticulum</keyword>
<evidence type="ECO:0000256" key="6">
    <source>
        <dbReference type="ARBA" id="ARBA00022989"/>
    </source>
</evidence>
<evidence type="ECO:0000256" key="7">
    <source>
        <dbReference type="ARBA" id="ARBA00023136"/>
    </source>
</evidence>
<dbReference type="Proteomes" id="UP001310890">
    <property type="component" value="Unassembled WGS sequence"/>
</dbReference>
<comment type="caution">
    <text evidence="11">The sequence shown here is derived from an EMBL/GenBank/DDBJ whole genome shotgun (WGS) entry which is preliminary data.</text>
</comment>
<organism evidence="11 12">
    <name type="scientific">Meristemomyces frigidus</name>
    <dbReference type="NCBI Taxonomy" id="1508187"/>
    <lineage>
        <taxon>Eukaryota</taxon>
        <taxon>Fungi</taxon>
        <taxon>Dikarya</taxon>
        <taxon>Ascomycota</taxon>
        <taxon>Pezizomycotina</taxon>
        <taxon>Dothideomycetes</taxon>
        <taxon>Dothideomycetidae</taxon>
        <taxon>Mycosphaerellales</taxon>
        <taxon>Teratosphaeriaceae</taxon>
        <taxon>Meristemomyces</taxon>
    </lineage>
</organism>
<dbReference type="PANTHER" id="PTHR13085:SF0">
    <property type="entry name" value="SIGNAL PEPTIDASE COMPLEX SUBUNIT 2"/>
    <property type="match status" value="1"/>
</dbReference>
<dbReference type="AlphaFoldDB" id="A0AAN7TPA2"/>
<evidence type="ECO:0000256" key="5">
    <source>
        <dbReference type="ARBA" id="ARBA00022824"/>
    </source>
</evidence>
<accession>A0AAN7TPA2</accession>
<sequence length="223" mass="24013">MSESKVSPHNLAELKNTTDDALQNYVRSLGFAQDNTKLDVRLAIGYASVIIAIAAFAADYKLQWEQTKTWMPVAVVAYALLNGAFTYWIWAVEKGIVFEGTRAGGKLAIVSKTNKHDPTYYLTVTVTPAGSSSPSTWHIKSPLTTWFTADGFFVARPFQQWLASSVEMIGDADLKNAGRDERDDLAAPSAGVHRIVDASGNGSVGTSGADVQGKGTPRGKKKA</sequence>
<evidence type="ECO:0000256" key="8">
    <source>
        <dbReference type="ARBA" id="ARBA00045608"/>
    </source>
</evidence>
<dbReference type="GO" id="GO:0005787">
    <property type="term" value="C:signal peptidase complex"/>
    <property type="evidence" value="ECO:0007669"/>
    <property type="project" value="InterPro"/>
</dbReference>
<evidence type="ECO:0000256" key="3">
    <source>
        <dbReference type="ARBA" id="ARBA00017057"/>
    </source>
</evidence>
<protein>
    <recommendedName>
        <fullName evidence="3">Signal peptidase complex subunit 2</fullName>
    </recommendedName>
</protein>
<evidence type="ECO:0000256" key="9">
    <source>
        <dbReference type="SAM" id="MobiDB-lite"/>
    </source>
</evidence>
<dbReference type="GO" id="GO:0006465">
    <property type="term" value="P:signal peptide processing"/>
    <property type="evidence" value="ECO:0007669"/>
    <property type="project" value="InterPro"/>
</dbReference>
<comment type="subcellular location">
    <subcellularLocation>
        <location evidence="1">Endoplasmic reticulum membrane</location>
        <topology evidence="1">Multi-pass membrane protein</topology>
    </subcellularLocation>
</comment>
<evidence type="ECO:0000313" key="12">
    <source>
        <dbReference type="Proteomes" id="UP001310890"/>
    </source>
</evidence>
<feature type="transmembrane region" description="Helical" evidence="10">
    <location>
        <begin position="40"/>
        <end position="58"/>
    </location>
</feature>
<dbReference type="EMBL" id="JAVRRL010000004">
    <property type="protein sequence ID" value="KAK5117606.1"/>
    <property type="molecule type" value="Genomic_DNA"/>
</dbReference>
<evidence type="ECO:0000256" key="10">
    <source>
        <dbReference type="SAM" id="Phobius"/>
    </source>
</evidence>
<dbReference type="Pfam" id="PF06703">
    <property type="entry name" value="SPC25"/>
    <property type="match status" value="1"/>
</dbReference>
<keyword evidence="6 10" id="KW-1133">Transmembrane helix</keyword>
<proteinExistence type="inferred from homology"/>
<reference evidence="11" key="1">
    <citation type="submission" date="2023-08" db="EMBL/GenBank/DDBJ databases">
        <title>Black Yeasts Isolated from many extreme environments.</title>
        <authorList>
            <person name="Coleine C."/>
            <person name="Stajich J.E."/>
            <person name="Selbmann L."/>
        </authorList>
    </citation>
    <scope>NUCLEOTIDE SEQUENCE</scope>
    <source>
        <strain evidence="11">CCFEE 5401</strain>
    </source>
</reference>
<keyword evidence="7 10" id="KW-0472">Membrane</keyword>
<comment type="function">
    <text evidence="8">Component of the signal peptidase complex (SPC) which catalyzes the cleavage of N-terminal signal sequences from nascent proteins as they are translocated into the lumen of the endoplasmic reticulum. Enhances the enzymatic activity of SPC and facilitates the interactions between different components of the translocation site.</text>
</comment>
<dbReference type="PANTHER" id="PTHR13085">
    <property type="entry name" value="MICROSOMAL SIGNAL PEPTIDASE 25 KDA SUBUNIT"/>
    <property type="match status" value="1"/>
</dbReference>
<comment type="similarity">
    <text evidence="2">Belongs to the SPCS2 family.</text>
</comment>
<evidence type="ECO:0000313" key="11">
    <source>
        <dbReference type="EMBL" id="KAK5117606.1"/>
    </source>
</evidence>